<dbReference type="Proteomes" id="UP001162156">
    <property type="component" value="Unassembled WGS sequence"/>
</dbReference>
<accession>A0AAV8ZVC2</accession>
<dbReference type="PANTHER" id="PTHR12563">
    <property type="entry name" value="GLYCEROL-3-PHOSPHATE ACYLTRANSFERASE"/>
    <property type="match status" value="1"/>
</dbReference>
<dbReference type="GO" id="GO:0008654">
    <property type="term" value="P:phospholipid biosynthetic process"/>
    <property type="evidence" value="ECO:0007669"/>
    <property type="project" value="TreeGrafter"/>
</dbReference>
<protein>
    <recommendedName>
        <fullName evidence="2">Phospholipid/glycerol acyltransferase domain-containing protein</fullName>
    </recommendedName>
</protein>
<keyword evidence="4" id="KW-1185">Reference proteome</keyword>
<dbReference type="InterPro" id="IPR002123">
    <property type="entry name" value="Plipid/glycerol_acylTrfase"/>
</dbReference>
<dbReference type="GO" id="GO:0006631">
    <property type="term" value="P:fatty acid metabolic process"/>
    <property type="evidence" value="ECO:0007669"/>
    <property type="project" value="TreeGrafter"/>
</dbReference>
<dbReference type="GO" id="GO:0031966">
    <property type="term" value="C:mitochondrial membrane"/>
    <property type="evidence" value="ECO:0007669"/>
    <property type="project" value="TreeGrafter"/>
</dbReference>
<dbReference type="GO" id="GO:0004366">
    <property type="term" value="F:glycerol-3-phosphate O-acyltransferase activity"/>
    <property type="evidence" value="ECO:0007669"/>
    <property type="project" value="TreeGrafter"/>
</dbReference>
<dbReference type="AlphaFoldDB" id="A0AAV8ZVC2"/>
<dbReference type="GO" id="GO:0016287">
    <property type="term" value="F:glycerone-phosphate O-acyltransferase activity"/>
    <property type="evidence" value="ECO:0007669"/>
    <property type="project" value="TreeGrafter"/>
</dbReference>
<evidence type="ECO:0000313" key="4">
    <source>
        <dbReference type="Proteomes" id="UP001162156"/>
    </source>
</evidence>
<gene>
    <name evidence="3" type="ORF">NQ314_000269</name>
</gene>
<dbReference type="GO" id="GO:0008611">
    <property type="term" value="P:ether lipid biosynthetic process"/>
    <property type="evidence" value="ECO:0007669"/>
    <property type="project" value="TreeGrafter"/>
</dbReference>
<dbReference type="SUPFAM" id="SSF69593">
    <property type="entry name" value="Glycerol-3-phosphate (1)-acyltransferase"/>
    <property type="match status" value="1"/>
</dbReference>
<dbReference type="Pfam" id="PF01553">
    <property type="entry name" value="Acyltransferase"/>
    <property type="match status" value="1"/>
</dbReference>
<evidence type="ECO:0000313" key="3">
    <source>
        <dbReference type="EMBL" id="KAJ8972251.1"/>
    </source>
</evidence>
<comment type="subcellular location">
    <subcellularLocation>
        <location evidence="1">Endomembrane system</location>
        <topology evidence="1">Peripheral membrane protein</topology>
    </subcellularLocation>
</comment>
<dbReference type="GO" id="GO:0005778">
    <property type="term" value="C:peroxisomal membrane"/>
    <property type="evidence" value="ECO:0007669"/>
    <property type="project" value="TreeGrafter"/>
</dbReference>
<proteinExistence type="predicted"/>
<dbReference type="GO" id="GO:0012505">
    <property type="term" value="C:endomembrane system"/>
    <property type="evidence" value="ECO:0007669"/>
    <property type="project" value="UniProtKB-SubCell"/>
</dbReference>
<organism evidence="3 4">
    <name type="scientific">Rhamnusium bicolor</name>
    <dbReference type="NCBI Taxonomy" id="1586634"/>
    <lineage>
        <taxon>Eukaryota</taxon>
        <taxon>Metazoa</taxon>
        <taxon>Ecdysozoa</taxon>
        <taxon>Arthropoda</taxon>
        <taxon>Hexapoda</taxon>
        <taxon>Insecta</taxon>
        <taxon>Pterygota</taxon>
        <taxon>Neoptera</taxon>
        <taxon>Endopterygota</taxon>
        <taxon>Coleoptera</taxon>
        <taxon>Polyphaga</taxon>
        <taxon>Cucujiformia</taxon>
        <taxon>Chrysomeloidea</taxon>
        <taxon>Cerambycidae</taxon>
        <taxon>Lepturinae</taxon>
        <taxon>Rhagiini</taxon>
        <taxon>Rhamnusium</taxon>
    </lineage>
</organism>
<sequence>MGNCPVVFVPSHRSYADFILMSLVCFTYDIEIPAIAAGMDFHAMWGMGSMLRDTGAFFMRRSYNDDGLYWTTFKQYIYQLVTKGDLPIEFFIEGTRSRSNKSLAPKYVSLILNNNLATRQELLTVEELTKEVYWLKGVIELYGAFVHTENVEDSIKDCFIVHNNLIEVTAGDRVCLVRNNIVLDKINPSKLKAHSLSDQTITYALPFVMLQIYINPTLQYFVDSALLVVILNCQTNLNK</sequence>
<dbReference type="GO" id="GO:0019432">
    <property type="term" value="P:triglyceride biosynthetic process"/>
    <property type="evidence" value="ECO:0007669"/>
    <property type="project" value="TreeGrafter"/>
</dbReference>
<comment type="caution">
    <text evidence="3">The sequence shown here is derived from an EMBL/GenBank/DDBJ whole genome shotgun (WGS) entry which is preliminary data.</text>
</comment>
<feature type="non-terminal residue" evidence="3">
    <location>
        <position position="239"/>
    </location>
</feature>
<dbReference type="SMART" id="SM00563">
    <property type="entry name" value="PlsC"/>
    <property type="match status" value="1"/>
</dbReference>
<name>A0AAV8ZVC2_9CUCU</name>
<evidence type="ECO:0000259" key="2">
    <source>
        <dbReference type="SMART" id="SM00563"/>
    </source>
</evidence>
<reference evidence="3" key="1">
    <citation type="journal article" date="2023" name="Insect Mol. Biol.">
        <title>Genome sequencing provides insights into the evolution of gene families encoding plant cell wall-degrading enzymes in longhorned beetles.</title>
        <authorList>
            <person name="Shin N.R."/>
            <person name="Okamura Y."/>
            <person name="Kirsch R."/>
            <person name="Pauchet Y."/>
        </authorList>
    </citation>
    <scope>NUCLEOTIDE SEQUENCE</scope>
    <source>
        <strain evidence="3">RBIC_L_NR</strain>
    </source>
</reference>
<dbReference type="EMBL" id="JANEYF010000104">
    <property type="protein sequence ID" value="KAJ8972251.1"/>
    <property type="molecule type" value="Genomic_DNA"/>
</dbReference>
<evidence type="ECO:0000256" key="1">
    <source>
        <dbReference type="ARBA" id="ARBA00004184"/>
    </source>
</evidence>
<feature type="domain" description="Phospholipid/glycerol acyltransferase" evidence="2">
    <location>
        <begin position="6"/>
        <end position="119"/>
    </location>
</feature>
<dbReference type="InterPro" id="IPR022284">
    <property type="entry name" value="GPAT/DHAPAT"/>
</dbReference>
<dbReference type="PANTHER" id="PTHR12563:SF17">
    <property type="entry name" value="DIHYDROXYACETONE PHOSPHATE ACYLTRANSFERASE"/>
    <property type="match status" value="1"/>
</dbReference>